<organism evidence="7 8">
    <name type="scientific">Ectopseudomonas oleovorans</name>
    <name type="common">Pseudomonas oleovorans</name>
    <dbReference type="NCBI Taxonomy" id="301"/>
    <lineage>
        <taxon>Bacteria</taxon>
        <taxon>Pseudomonadati</taxon>
        <taxon>Pseudomonadota</taxon>
        <taxon>Gammaproteobacteria</taxon>
        <taxon>Pseudomonadales</taxon>
        <taxon>Pseudomonadaceae</taxon>
        <taxon>Ectopseudomonas</taxon>
    </lineage>
</organism>
<comment type="catalytic activity">
    <reaction evidence="4">
        <text>2 GTP = 3',3'-c-di-GMP + 2 diphosphate</text>
        <dbReference type="Rhea" id="RHEA:24898"/>
        <dbReference type="ChEBI" id="CHEBI:33019"/>
        <dbReference type="ChEBI" id="CHEBI:37565"/>
        <dbReference type="ChEBI" id="CHEBI:58805"/>
        <dbReference type="EC" id="2.7.7.65"/>
    </reaction>
</comment>
<dbReference type="GO" id="GO:1902201">
    <property type="term" value="P:negative regulation of bacterial-type flagellum-dependent cell motility"/>
    <property type="evidence" value="ECO:0007669"/>
    <property type="project" value="TreeGrafter"/>
</dbReference>
<dbReference type="InterPro" id="IPR050469">
    <property type="entry name" value="Diguanylate_Cyclase"/>
</dbReference>
<dbReference type="EMBL" id="QXDA01000002">
    <property type="protein sequence ID" value="RIA35124.1"/>
    <property type="molecule type" value="Genomic_DNA"/>
</dbReference>
<evidence type="ECO:0000313" key="8">
    <source>
        <dbReference type="Proteomes" id="UP000265836"/>
    </source>
</evidence>
<dbReference type="GO" id="GO:0043709">
    <property type="term" value="P:cell adhesion involved in single-species biofilm formation"/>
    <property type="evidence" value="ECO:0007669"/>
    <property type="project" value="TreeGrafter"/>
</dbReference>
<evidence type="ECO:0000256" key="1">
    <source>
        <dbReference type="ARBA" id="ARBA00001946"/>
    </source>
</evidence>
<evidence type="ECO:0000313" key="7">
    <source>
        <dbReference type="EMBL" id="RIA35124.1"/>
    </source>
</evidence>
<evidence type="ECO:0000256" key="4">
    <source>
        <dbReference type="ARBA" id="ARBA00034247"/>
    </source>
</evidence>
<dbReference type="GO" id="GO:0005886">
    <property type="term" value="C:plasma membrane"/>
    <property type="evidence" value="ECO:0007669"/>
    <property type="project" value="UniProtKB-SubCell"/>
</dbReference>
<proteinExistence type="predicted"/>
<dbReference type="Pfam" id="PF00990">
    <property type="entry name" value="GGDEF"/>
    <property type="match status" value="1"/>
</dbReference>
<dbReference type="Pfam" id="PF20975">
    <property type="entry name" value="DGCcoil"/>
    <property type="match status" value="1"/>
</dbReference>
<dbReference type="InterPro" id="IPR048516">
    <property type="entry name" value="DGCcoil"/>
</dbReference>
<dbReference type="PANTHER" id="PTHR45138:SF9">
    <property type="entry name" value="DIGUANYLATE CYCLASE DGCM-RELATED"/>
    <property type="match status" value="1"/>
</dbReference>
<feature type="coiled-coil region" evidence="5">
    <location>
        <begin position="83"/>
        <end position="110"/>
    </location>
</feature>
<evidence type="ECO:0000256" key="5">
    <source>
        <dbReference type="SAM" id="Coils"/>
    </source>
</evidence>
<dbReference type="InterPro" id="IPR043128">
    <property type="entry name" value="Rev_trsase/Diguanyl_cyclase"/>
</dbReference>
<comment type="cofactor">
    <cofactor evidence="1">
        <name>Mg(2+)</name>
        <dbReference type="ChEBI" id="CHEBI:18420"/>
    </cofactor>
</comment>
<dbReference type="SMART" id="SM00267">
    <property type="entry name" value="GGDEF"/>
    <property type="match status" value="1"/>
</dbReference>
<dbReference type="CDD" id="cd01949">
    <property type="entry name" value="GGDEF"/>
    <property type="match status" value="1"/>
</dbReference>
<dbReference type="PROSITE" id="PS50887">
    <property type="entry name" value="GGDEF"/>
    <property type="match status" value="1"/>
</dbReference>
<protein>
    <recommendedName>
        <fullName evidence="3">diguanylate cyclase</fullName>
        <ecNumber evidence="3">2.7.7.65</ecNumber>
    </recommendedName>
</protein>
<name>A0A397NNA4_ECTOL</name>
<dbReference type="SUPFAM" id="SSF55073">
    <property type="entry name" value="Nucleotide cyclase"/>
    <property type="match status" value="1"/>
</dbReference>
<evidence type="ECO:0000259" key="6">
    <source>
        <dbReference type="PROSITE" id="PS50887"/>
    </source>
</evidence>
<reference evidence="7 8" key="1">
    <citation type="submission" date="2018-08" db="EMBL/GenBank/DDBJ databases">
        <title>Genome sequencing of rice bacterial endophytes.</title>
        <authorList>
            <person name="Venturi V."/>
        </authorList>
    </citation>
    <scope>NUCLEOTIDE SEQUENCE [LARGE SCALE GENOMIC DNA]</scope>
    <source>
        <strain evidence="7 8">E1205</strain>
    </source>
</reference>
<gene>
    <name evidence="7" type="ORF">DFO61_1788</name>
</gene>
<dbReference type="AlphaFoldDB" id="A0A397NNA4"/>
<evidence type="ECO:0000256" key="2">
    <source>
        <dbReference type="ARBA" id="ARBA00004533"/>
    </source>
</evidence>
<comment type="caution">
    <text evidence="7">The sequence shown here is derived from an EMBL/GenBank/DDBJ whole genome shotgun (WGS) entry which is preliminary data.</text>
</comment>
<dbReference type="PANTHER" id="PTHR45138">
    <property type="entry name" value="REGULATORY COMPONENTS OF SENSORY TRANSDUCTION SYSTEM"/>
    <property type="match status" value="1"/>
</dbReference>
<feature type="domain" description="GGDEF" evidence="6">
    <location>
        <begin position="496"/>
        <end position="626"/>
    </location>
</feature>
<keyword evidence="5" id="KW-0175">Coiled coil</keyword>
<dbReference type="RefSeq" id="WP_119692463.1">
    <property type="nucleotide sequence ID" value="NZ_QXDA01000002.1"/>
</dbReference>
<feature type="coiled-coil region" evidence="5">
    <location>
        <begin position="382"/>
        <end position="465"/>
    </location>
</feature>
<dbReference type="Gene3D" id="3.30.70.270">
    <property type="match status" value="1"/>
</dbReference>
<evidence type="ECO:0000256" key="3">
    <source>
        <dbReference type="ARBA" id="ARBA00012528"/>
    </source>
</evidence>
<dbReference type="NCBIfam" id="TIGR00254">
    <property type="entry name" value="GGDEF"/>
    <property type="match status" value="1"/>
</dbReference>
<comment type="subcellular location">
    <subcellularLocation>
        <location evidence="2">Cell inner membrane</location>
    </subcellularLocation>
</comment>
<dbReference type="FunFam" id="3.30.70.270:FF:000001">
    <property type="entry name" value="Diguanylate cyclase domain protein"/>
    <property type="match status" value="1"/>
</dbReference>
<accession>A0A397NNA4</accession>
<dbReference type="Proteomes" id="UP000265836">
    <property type="component" value="Unassembled WGS sequence"/>
</dbReference>
<dbReference type="GO" id="GO:0052621">
    <property type="term" value="F:diguanylate cyclase activity"/>
    <property type="evidence" value="ECO:0007669"/>
    <property type="project" value="UniProtKB-EC"/>
</dbReference>
<dbReference type="EC" id="2.7.7.65" evidence="3"/>
<dbReference type="InterPro" id="IPR029787">
    <property type="entry name" value="Nucleotide_cyclase"/>
</dbReference>
<sequence>MSDAAQRWKDKYLSGLEHQEKLERRWDLRLDLLRRGLVRSSLAAEGTDKAVDQCMKEMREILRRDDMDAPLGELIPRLEKAVLDSEQRRQQRAGEALNALQQMVAQLQRLEPPREVRKALKTLSRQMEEAVSHIHKLPAVLSQLSQLQGQTLDQLRSASPEQPGLLQRLFGTRSDAAAAPVAEPAAASEPAGVSEQTPVLPVRDESLQASPAPAPALVSTPTPLEPAAAVAVATSAPARPVAAAKPAALLDSLPLPPGLLGGDEASADAAFALPDREPGYSTVAPHIAESLRLLLAELELPPRHQPQGDALLERLLGPLNWYELVPVLDDLAVLVLAVTDSGQREFAGYLKQLNERLAAFIDTLSAASEGHSESVERARSFNQELREQVTDLQSSVQEAVDLETLKQALEQRLDGLLQSVSAHQRQRDQREEEVGERLQGLVQRVADMEREAQQFRDHIEEQRQKSLLDPLTGLPNRAAWTERLELEVARRQRYGGHLLLAVLDIDHFKRINDGYGHLAGDRVLKIIAGELQKRLRKTDFIARFGGEEFVLLIPATPLESGLQLLETLRAAIEACPFHFKGEPVTITFSAGIVEFTDGVTTDAVFERADQALYRAKGAGRNRVEQA</sequence>
<dbReference type="InterPro" id="IPR000160">
    <property type="entry name" value="GGDEF_dom"/>
</dbReference>